<dbReference type="PRINTS" id="PR01217">
    <property type="entry name" value="PRICHEXTENSN"/>
</dbReference>
<feature type="compositionally biased region" description="Polar residues" evidence="5">
    <location>
        <begin position="128"/>
        <end position="172"/>
    </location>
</feature>
<feature type="compositionally biased region" description="Low complexity" evidence="5">
    <location>
        <begin position="26"/>
        <end position="52"/>
    </location>
</feature>
<feature type="compositionally biased region" description="Low complexity" evidence="5">
    <location>
        <begin position="191"/>
        <end position="207"/>
    </location>
</feature>
<accession>J5TK90</accession>
<dbReference type="AlphaFoldDB" id="J5TK90"/>
<dbReference type="RefSeq" id="XP_014182511.1">
    <property type="nucleotide sequence ID" value="XM_014327036.1"/>
</dbReference>
<evidence type="ECO:0000256" key="1">
    <source>
        <dbReference type="ARBA" id="ARBA00004167"/>
    </source>
</evidence>
<feature type="compositionally biased region" description="Low complexity" evidence="5">
    <location>
        <begin position="293"/>
        <end position="305"/>
    </location>
</feature>
<feature type="compositionally biased region" description="Polar residues" evidence="5">
    <location>
        <begin position="387"/>
        <end position="402"/>
    </location>
</feature>
<feature type="region of interest" description="Disordered" evidence="5">
    <location>
        <begin position="449"/>
        <end position="473"/>
    </location>
</feature>
<dbReference type="GO" id="GO:0016020">
    <property type="term" value="C:membrane"/>
    <property type="evidence" value="ECO:0007669"/>
    <property type="project" value="UniProtKB-SubCell"/>
</dbReference>
<dbReference type="GO" id="GO:0071944">
    <property type="term" value="C:cell periphery"/>
    <property type="evidence" value="ECO:0007669"/>
    <property type="project" value="UniProtKB-ARBA"/>
</dbReference>
<dbReference type="PANTHER" id="PTHR15549">
    <property type="entry name" value="PAIRED IMMUNOGLOBULIN-LIKE TYPE 2 RECEPTOR"/>
    <property type="match status" value="1"/>
</dbReference>
<evidence type="ECO:0000313" key="8">
    <source>
        <dbReference type="Proteomes" id="UP000002748"/>
    </source>
</evidence>
<feature type="compositionally biased region" description="Polar residues" evidence="5">
    <location>
        <begin position="210"/>
        <end position="222"/>
    </location>
</feature>
<feature type="compositionally biased region" description="Polar residues" evidence="5">
    <location>
        <begin position="232"/>
        <end position="241"/>
    </location>
</feature>
<feature type="compositionally biased region" description="Polar residues" evidence="5">
    <location>
        <begin position="62"/>
        <end position="112"/>
    </location>
</feature>
<keyword evidence="2 6" id="KW-0812">Transmembrane</keyword>
<evidence type="ECO:0000256" key="5">
    <source>
        <dbReference type="SAM" id="MobiDB-lite"/>
    </source>
</evidence>
<dbReference type="InterPro" id="IPR051694">
    <property type="entry name" value="Immunoregulatory_rcpt-like"/>
</dbReference>
<feature type="region of interest" description="Disordered" evidence="5">
    <location>
        <begin position="538"/>
        <end position="567"/>
    </location>
</feature>
<reference evidence="7 8" key="1">
    <citation type="journal article" date="2012" name="Eukaryot. Cell">
        <title>Draft genome sequence of CBS 2479, the standard type strain of Trichosporon asahii.</title>
        <authorList>
            <person name="Yang R.Y."/>
            <person name="Li H.T."/>
            <person name="Zhu H."/>
            <person name="Zhou G.P."/>
            <person name="Wang M."/>
            <person name="Wang L."/>
        </authorList>
    </citation>
    <scope>NUCLEOTIDE SEQUENCE [LARGE SCALE GENOMIC DNA]</scope>
    <source>
        <strain evidence="8">ATCC 90039 / CBS 2479 / JCM 2466 / KCTC 7840 / NCYC 2677 / UAMH 7654</strain>
    </source>
</reference>
<dbReference type="EMBL" id="ALBS01000059">
    <property type="protein sequence ID" value="EJT51326.1"/>
    <property type="molecule type" value="Genomic_DNA"/>
</dbReference>
<keyword evidence="3 6" id="KW-1133">Transmembrane helix</keyword>
<evidence type="ECO:0000256" key="3">
    <source>
        <dbReference type="ARBA" id="ARBA00022989"/>
    </source>
</evidence>
<dbReference type="PANTHER" id="PTHR15549:SF26">
    <property type="entry name" value="AXIAL BUDDING PATTERN PROTEIN 2-RELATED"/>
    <property type="match status" value="1"/>
</dbReference>
<feature type="region of interest" description="Disordered" evidence="5">
    <location>
        <begin position="1"/>
        <end position="305"/>
    </location>
</feature>
<dbReference type="GeneID" id="25991019"/>
<sequence length="669" mass="70347">MKNDRPMFRGQHRQALARRWQGSPRAETPTIITIPAETPSSLPSPLAQSSESWQSQKDNHPASESATDTSPTSEPQVPNTSSATSPAVESSMSEQSAAPSFTPTPAESNSAMSEPIQESAIPTPSPTPDASQAPSPTPLPTESSADAQPQPTVEQSLSQASPTEAPTTSSGFSEFFSDPNEESSAPPSQVEESSTPPSASPSSAGETEPTHSSEAPQPTSEPSSDKPIDQPTDITVSASLPSPTPSKGEDNWTPQPSPTREEEKPSPTPTQQPIAASSSSSTLGSWDDNSTDQEQQQQPSQTYQSTSEYWVANAVESEVVSTSAVPLTTSSVYKAAGGETRTSTWVYSTTYSTVRSPDRTITASGKVGTKVTVVAGSSTATTLTATNEANPTSEASNSSDGSLSKGGIAGVVVGCLAAVAAILLLLFLFCKRRRSGALKLRDEDQYGISPRSGLKRNGTQHSALDFSDGPLHGSRQPTCLEPVPEMPEASFQRVSKDGEWEYASDDAQRSPMQNADSERFTHYDDWLAYEYANSPFSEKHAIPEPPSASITHGSGGDDNVSVTIKSPKNTTNSMYGIPFDAYGNAYANPAKFVPKLHAGPSIQSLHSVSTVEQSHMGFSGEICSTDDSSSMGHGSMSHATSTSISQGHTSLRGQAGHLHSASGTFGIAR</sequence>
<feature type="transmembrane region" description="Helical" evidence="6">
    <location>
        <begin position="407"/>
        <end position="430"/>
    </location>
</feature>
<name>J5TK90_TRIAS</name>
<evidence type="ECO:0000256" key="2">
    <source>
        <dbReference type="ARBA" id="ARBA00022692"/>
    </source>
</evidence>
<evidence type="ECO:0000313" key="7">
    <source>
        <dbReference type="EMBL" id="EJT51326.1"/>
    </source>
</evidence>
<dbReference type="Proteomes" id="UP000002748">
    <property type="component" value="Unassembled WGS sequence"/>
</dbReference>
<comment type="subcellular location">
    <subcellularLocation>
        <location evidence="1">Membrane</location>
        <topology evidence="1">Single-pass membrane protein</topology>
    </subcellularLocation>
</comment>
<dbReference type="VEuPathDB" id="FungiDB:A1Q1_07507"/>
<feature type="compositionally biased region" description="Polar residues" evidence="5">
    <location>
        <begin position="642"/>
        <end position="652"/>
    </location>
</feature>
<dbReference type="HOGENOM" id="CLU_411139_0_0_1"/>
<organism evidence="7 8">
    <name type="scientific">Trichosporon asahii var. asahii (strain ATCC 90039 / CBS 2479 / JCM 2466 / KCTC 7840 / NBRC 103889/ NCYC 2677 / UAMH 7654)</name>
    <name type="common">Yeast</name>
    <dbReference type="NCBI Taxonomy" id="1186058"/>
    <lineage>
        <taxon>Eukaryota</taxon>
        <taxon>Fungi</taxon>
        <taxon>Dikarya</taxon>
        <taxon>Basidiomycota</taxon>
        <taxon>Agaricomycotina</taxon>
        <taxon>Tremellomycetes</taxon>
        <taxon>Trichosporonales</taxon>
        <taxon>Trichosporonaceae</taxon>
        <taxon>Trichosporon</taxon>
    </lineage>
</organism>
<comment type="caution">
    <text evidence="7">The sequence shown here is derived from an EMBL/GenBank/DDBJ whole genome shotgun (WGS) entry which is preliminary data.</text>
</comment>
<feature type="compositionally biased region" description="Low complexity" evidence="5">
    <location>
        <begin position="625"/>
        <end position="641"/>
    </location>
</feature>
<feature type="region of interest" description="Disordered" evidence="5">
    <location>
        <begin position="384"/>
        <end position="403"/>
    </location>
</feature>
<protein>
    <submittedName>
        <fullName evidence="7">Uncharacterized protein</fullName>
    </submittedName>
</protein>
<gene>
    <name evidence="7" type="ORF">A1Q1_07507</name>
</gene>
<evidence type="ECO:0000256" key="6">
    <source>
        <dbReference type="SAM" id="Phobius"/>
    </source>
</evidence>
<evidence type="ECO:0000256" key="4">
    <source>
        <dbReference type="ARBA" id="ARBA00023136"/>
    </source>
</evidence>
<proteinExistence type="predicted"/>
<feature type="region of interest" description="Disordered" evidence="5">
    <location>
        <begin position="625"/>
        <end position="669"/>
    </location>
</feature>
<keyword evidence="4 6" id="KW-0472">Membrane</keyword>
<dbReference type="KEGG" id="tasa:A1Q1_07507"/>